<keyword evidence="3" id="KW-1185">Reference proteome</keyword>
<dbReference type="EMBL" id="CP111024">
    <property type="protein sequence ID" value="WAR24000.1"/>
    <property type="molecule type" value="Genomic_DNA"/>
</dbReference>
<feature type="transmembrane region" description="Helical" evidence="1">
    <location>
        <begin position="73"/>
        <end position="93"/>
    </location>
</feature>
<protein>
    <submittedName>
        <fullName evidence="2">Uncharacterized protein</fullName>
    </submittedName>
</protein>
<evidence type="ECO:0000313" key="3">
    <source>
        <dbReference type="Proteomes" id="UP001164746"/>
    </source>
</evidence>
<reference evidence="2" key="1">
    <citation type="submission" date="2022-11" db="EMBL/GenBank/DDBJ databases">
        <title>Centuries of genome instability and evolution in soft-shell clam transmissible cancer (bioRxiv).</title>
        <authorList>
            <person name="Hart S.F.M."/>
            <person name="Yonemitsu M.A."/>
            <person name="Giersch R.M."/>
            <person name="Beal B.F."/>
            <person name="Arriagada G."/>
            <person name="Davis B.W."/>
            <person name="Ostrander E.A."/>
            <person name="Goff S.P."/>
            <person name="Metzger M.J."/>
        </authorList>
    </citation>
    <scope>NUCLEOTIDE SEQUENCE</scope>
    <source>
        <strain evidence="2">MELC-2E11</strain>
        <tissue evidence="2">Siphon/mantle</tissue>
    </source>
</reference>
<organism evidence="2 3">
    <name type="scientific">Mya arenaria</name>
    <name type="common">Soft-shell clam</name>
    <dbReference type="NCBI Taxonomy" id="6604"/>
    <lineage>
        <taxon>Eukaryota</taxon>
        <taxon>Metazoa</taxon>
        <taxon>Spiralia</taxon>
        <taxon>Lophotrochozoa</taxon>
        <taxon>Mollusca</taxon>
        <taxon>Bivalvia</taxon>
        <taxon>Autobranchia</taxon>
        <taxon>Heteroconchia</taxon>
        <taxon>Euheterodonta</taxon>
        <taxon>Imparidentia</taxon>
        <taxon>Neoheterodontei</taxon>
        <taxon>Myida</taxon>
        <taxon>Myoidea</taxon>
        <taxon>Myidae</taxon>
        <taxon>Mya</taxon>
    </lineage>
</organism>
<keyword evidence="1" id="KW-1133">Transmembrane helix</keyword>
<keyword evidence="1" id="KW-0812">Transmembrane</keyword>
<name>A0ABY7FPK8_MYAAR</name>
<accession>A0ABY7FPK8</accession>
<dbReference type="Proteomes" id="UP001164746">
    <property type="component" value="Chromosome 13"/>
</dbReference>
<evidence type="ECO:0000313" key="2">
    <source>
        <dbReference type="EMBL" id="WAR24000.1"/>
    </source>
</evidence>
<gene>
    <name evidence="2" type="ORF">MAR_037669</name>
</gene>
<proteinExistence type="predicted"/>
<feature type="transmembrane region" description="Helical" evidence="1">
    <location>
        <begin position="6"/>
        <end position="26"/>
    </location>
</feature>
<keyword evidence="1" id="KW-0472">Membrane</keyword>
<sequence length="201" mass="22793">MDDPLIMSTTIAVVVTVNFVRAYLFFTDISTMLYVHIFLVCKNWIAVIALEVMTNDVTTIFPVHRVVLVYKMTVNAMIVAGMLLFVTVTLFTLNAKVTSIQKTCDCCDNIIVFIVRIQYLLRPFSTSTTLAFVLHEMLIKSISFCEYTKTLRTMCACAALAGSVEGNLHHTPHIRSLIRRDNKTSQARLQKARRDYKKSQA</sequence>
<evidence type="ECO:0000256" key="1">
    <source>
        <dbReference type="SAM" id="Phobius"/>
    </source>
</evidence>
<feature type="transmembrane region" description="Helical" evidence="1">
    <location>
        <begin position="33"/>
        <end position="53"/>
    </location>
</feature>